<dbReference type="SUPFAM" id="SSF53850">
    <property type="entry name" value="Periplasmic binding protein-like II"/>
    <property type="match status" value="1"/>
</dbReference>
<name>A0ABW3PE34_9PROT</name>
<reference evidence="7" key="1">
    <citation type="journal article" date="2019" name="Int. J. Syst. Evol. Microbiol.">
        <title>The Global Catalogue of Microorganisms (GCM) 10K type strain sequencing project: providing services to taxonomists for standard genome sequencing and annotation.</title>
        <authorList>
            <consortium name="The Broad Institute Genomics Platform"/>
            <consortium name="The Broad Institute Genome Sequencing Center for Infectious Disease"/>
            <person name="Wu L."/>
            <person name="Ma J."/>
        </authorList>
    </citation>
    <scope>NUCLEOTIDE SEQUENCE [LARGE SCALE GENOMIC DNA]</scope>
    <source>
        <strain evidence="7">CCUG 58411</strain>
    </source>
</reference>
<dbReference type="InterPro" id="IPR000847">
    <property type="entry name" value="LysR_HTH_N"/>
</dbReference>
<dbReference type="InterPro" id="IPR058163">
    <property type="entry name" value="LysR-type_TF_proteobact-type"/>
</dbReference>
<proteinExistence type="inferred from homology"/>
<accession>A0ABW3PE34</accession>
<gene>
    <name evidence="6" type="ORF">ACFQ2T_09160</name>
</gene>
<keyword evidence="2" id="KW-0805">Transcription regulation</keyword>
<dbReference type="PANTHER" id="PTHR30537">
    <property type="entry name" value="HTH-TYPE TRANSCRIPTIONAL REGULATOR"/>
    <property type="match status" value="1"/>
</dbReference>
<comment type="caution">
    <text evidence="6">The sequence shown here is derived from an EMBL/GenBank/DDBJ whole genome shotgun (WGS) entry which is preliminary data.</text>
</comment>
<protein>
    <submittedName>
        <fullName evidence="6">LysR family transcriptional regulator</fullName>
    </submittedName>
</protein>
<evidence type="ECO:0000313" key="6">
    <source>
        <dbReference type="EMBL" id="MFD1122668.1"/>
    </source>
</evidence>
<feature type="domain" description="HTH lysR-type" evidence="5">
    <location>
        <begin position="1"/>
        <end position="58"/>
    </location>
</feature>
<keyword evidence="4" id="KW-0804">Transcription</keyword>
<dbReference type="EMBL" id="JBHTLN010000001">
    <property type="protein sequence ID" value="MFD1122668.1"/>
    <property type="molecule type" value="Genomic_DNA"/>
</dbReference>
<dbReference type="Pfam" id="PF03466">
    <property type="entry name" value="LysR_substrate"/>
    <property type="match status" value="1"/>
</dbReference>
<dbReference type="InterPro" id="IPR036388">
    <property type="entry name" value="WH-like_DNA-bd_sf"/>
</dbReference>
<dbReference type="Proteomes" id="UP001597206">
    <property type="component" value="Unassembled WGS sequence"/>
</dbReference>
<evidence type="ECO:0000256" key="3">
    <source>
        <dbReference type="ARBA" id="ARBA00023125"/>
    </source>
</evidence>
<dbReference type="InterPro" id="IPR036390">
    <property type="entry name" value="WH_DNA-bd_sf"/>
</dbReference>
<dbReference type="Pfam" id="PF00126">
    <property type="entry name" value="HTH_1"/>
    <property type="match status" value="1"/>
</dbReference>
<evidence type="ECO:0000256" key="4">
    <source>
        <dbReference type="ARBA" id="ARBA00023163"/>
    </source>
</evidence>
<dbReference type="Gene3D" id="3.40.190.290">
    <property type="match status" value="1"/>
</dbReference>
<evidence type="ECO:0000256" key="1">
    <source>
        <dbReference type="ARBA" id="ARBA00009437"/>
    </source>
</evidence>
<dbReference type="SUPFAM" id="SSF46785">
    <property type="entry name" value="Winged helix' DNA-binding domain"/>
    <property type="match status" value="1"/>
</dbReference>
<dbReference type="RefSeq" id="WP_379033429.1">
    <property type="nucleotide sequence ID" value="NZ_JBHTLN010000001.1"/>
</dbReference>
<dbReference type="PANTHER" id="PTHR30537:SF5">
    <property type="entry name" value="HTH-TYPE TRANSCRIPTIONAL ACTIVATOR TTDR-RELATED"/>
    <property type="match status" value="1"/>
</dbReference>
<evidence type="ECO:0000313" key="7">
    <source>
        <dbReference type="Proteomes" id="UP001597206"/>
    </source>
</evidence>
<keyword evidence="3" id="KW-0238">DNA-binding</keyword>
<evidence type="ECO:0000256" key="2">
    <source>
        <dbReference type="ARBA" id="ARBA00023015"/>
    </source>
</evidence>
<sequence>MDFNEAAVFVKVVQAGSFSAAARQLALPTSTISTRVARLEKRLGVTLLQRTTRRLHLTEAGTLYFEQASIGLGYLLEAEAALDAARLQPQGILKVTAPADLGDALLAGLVKRVQTEFPDLVVEMLLTDRYIDLIAEGVDVAIRTGELRDSSLIAKSLGSIQWALFASPQYLQQAPALEAPPHLHAHTCLQFTPMGREQWLLSNEHSQISVPMSGRTLVNSIGVIKAMAENGQGVALLPTFICQPAQRSQQLVRVLPGWLGRADAVHLVYPQQRFMPPKLRAFIEVAVAELKTQFKEAP</sequence>
<dbReference type="PROSITE" id="PS50931">
    <property type="entry name" value="HTH_LYSR"/>
    <property type="match status" value="1"/>
</dbReference>
<keyword evidence="7" id="KW-1185">Reference proteome</keyword>
<dbReference type="Gene3D" id="1.10.10.10">
    <property type="entry name" value="Winged helix-like DNA-binding domain superfamily/Winged helix DNA-binding domain"/>
    <property type="match status" value="1"/>
</dbReference>
<dbReference type="InterPro" id="IPR005119">
    <property type="entry name" value="LysR_subst-bd"/>
</dbReference>
<dbReference type="CDD" id="cd08422">
    <property type="entry name" value="PBP2_CrgA_like"/>
    <property type="match status" value="1"/>
</dbReference>
<comment type="similarity">
    <text evidence="1">Belongs to the LysR transcriptional regulatory family.</text>
</comment>
<organism evidence="6 7">
    <name type="scientific">Methylophilus flavus</name>
    <dbReference type="NCBI Taxonomy" id="640084"/>
    <lineage>
        <taxon>Bacteria</taxon>
        <taxon>Pseudomonadati</taxon>
        <taxon>Pseudomonadota</taxon>
        <taxon>Betaproteobacteria</taxon>
        <taxon>Nitrosomonadales</taxon>
        <taxon>Methylophilaceae</taxon>
        <taxon>Methylophilus</taxon>
    </lineage>
</organism>
<evidence type="ECO:0000259" key="5">
    <source>
        <dbReference type="PROSITE" id="PS50931"/>
    </source>
</evidence>